<gene>
    <name evidence="1" type="ORF">HY04_09495</name>
    <name evidence="2" type="ORF">NCTC13489_01658</name>
</gene>
<evidence type="ECO:0000313" key="4">
    <source>
        <dbReference type="Proteomes" id="UP000270036"/>
    </source>
</evidence>
<dbReference type="InterPro" id="IPR021857">
    <property type="entry name" value="DUF3467"/>
</dbReference>
<reference evidence="2 4" key="2">
    <citation type="submission" date="2018-12" db="EMBL/GenBank/DDBJ databases">
        <authorList>
            <consortium name="Pathogen Informatics"/>
        </authorList>
    </citation>
    <scope>NUCLEOTIDE SEQUENCE [LARGE SCALE GENOMIC DNA]</scope>
    <source>
        <strain evidence="2 4">NCTC13489</strain>
    </source>
</reference>
<evidence type="ECO:0000313" key="3">
    <source>
        <dbReference type="Proteomes" id="UP000028349"/>
    </source>
</evidence>
<dbReference type="RefSeq" id="WP_034719185.1">
    <property type="nucleotide sequence ID" value="NZ_FOIX01000004.1"/>
</dbReference>
<organism evidence="2 4">
    <name type="scientific">Kaistella antarctica</name>
    <dbReference type="NCBI Taxonomy" id="266748"/>
    <lineage>
        <taxon>Bacteria</taxon>
        <taxon>Pseudomonadati</taxon>
        <taxon>Bacteroidota</taxon>
        <taxon>Flavobacteriia</taxon>
        <taxon>Flavobacteriales</taxon>
        <taxon>Weeksellaceae</taxon>
        <taxon>Chryseobacterium group</taxon>
        <taxon>Kaistella</taxon>
    </lineage>
</organism>
<dbReference type="STRING" id="266748.HY04_09495"/>
<dbReference type="KEGG" id="cant:NCTC13489_01658"/>
<dbReference type="Pfam" id="PF11950">
    <property type="entry name" value="DUF3467"/>
    <property type="match status" value="1"/>
</dbReference>
<evidence type="ECO:0000313" key="1">
    <source>
        <dbReference type="EMBL" id="KEY18705.1"/>
    </source>
</evidence>
<accession>A0A3S4WST8</accession>
<dbReference type="AlphaFoldDB" id="A0A3S4WST8"/>
<reference evidence="1 3" key="1">
    <citation type="submission" date="2014-07" db="EMBL/GenBank/DDBJ databases">
        <authorList>
            <person name="Pisani N.G."/>
            <person name="Newman J.D."/>
        </authorList>
    </citation>
    <scope>NUCLEOTIDE SEQUENCE [LARGE SCALE GENOMIC DNA]</scope>
    <source>
        <strain evidence="1 3">LMG 24720</strain>
    </source>
</reference>
<proteinExistence type="predicted"/>
<dbReference type="Proteomes" id="UP000028349">
    <property type="component" value="Unassembled WGS sequence"/>
</dbReference>
<keyword evidence="3" id="KW-1185">Reference proteome</keyword>
<name>A0A3S4WST8_9FLAO</name>
<dbReference type="OrthoDB" id="9813817at2"/>
<protein>
    <submittedName>
        <fullName evidence="2">Protein of uncharacterized function (DUF3467)</fullName>
    </submittedName>
    <submittedName>
        <fullName evidence="1">Transcriptional accessory protein</fullName>
    </submittedName>
</protein>
<dbReference type="Proteomes" id="UP000270036">
    <property type="component" value="Chromosome"/>
</dbReference>
<dbReference type="EMBL" id="LR134441">
    <property type="protein sequence ID" value="VEH99687.1"/>
    <property type="molecule type" value="Genomic_DNA"/>
</dbReference>
<sequence length="107" mass="12027">MDNNQNQNQNQNQDPNNINIQLSEMVAGGVYCNLALVNHSPSEFVVDFIQMMPGVQQANVRSRVILAPLHAKRVMAALQQNITNYEQQFGEIKEMEPFVVGQNNVQA</sequence>
<evidence type="ECO:0000313" key="2">
    <source>
        <dbReference type="EMBL" id="VEH99687.1"/>
    </source>
</evidence>
<dbReference type="EMBL" id="JPEP01000002">
    <property type="protein sequence ID" value="KEY18705.1"/>
    <property type="molecule type" value="Genomic_DNA"/>
</dbReference>